<dbReference type="InterPro" id="IPR050492">
    <property type="entry name" value="Bact_metal-bind_prot9"/>
</dbReference>
<comment type="caution">
    <text evidence="5">The sequence shown here is derived from an EMBL/GenBank/DDBJ whole genome shotgun (WGS) entry which is preliminary data.</text>
</comment>
<keyword evidence="4" id="KW-0732">Signal</keyword>
<evidence type="ECO:0000256" key="2">
    <source>
        <dbReference type="ARBA" id="ARBA00022448"/>
    </source>
</evidence>
<comment type="subcellular location">
    <subcellularLocation>
        <location evidence="1">Cell envelope</location>
    </subcellularLocation>
</comment>
<accession>A0A7J3T8E8</accession>
<evidence type="ECO:0000256" key="4">
    <source>
        <dbReference type="ARBA" id="ARBA00022729"/>
    </source>
</evidence>
<reference evidence="5" key="1">
    <citation type="journal article" date="2020" name="mSystems">
        <title>Genome- and Community-Level Interaction Insights into Carbon Utilization and Element Cycling Functions of Hydrothermarchaeota in Hydrothermal Sediment.</title>
        <authorList>
            <person name="Zhou Z."/>
            <person name="Liu Y."/>
            <person name="Xu W."/>
            <person name="Pan J."/>
            <person name="Luo Z.H."/>
            <person name="Li M."/>
        </authorList>
    </citation>
    <scope>NUCLEOTIDE SEQUENCE [LARGE SCALE GENOMIC DNA]</scope>
    <source>
        <strain evidence="5">HyVt-85</strain>
    </source>
</reference>
<keyword evidence="3" id="KW-0479">Metal-binding</keyword>
<dbReference type="GO" id="GO:0046872">
    <property type="term" value="F:metal ion binding"/>
    <property type="evidence" value="ECO:0007669"/>
    <property type="project" value="UniProtKB-KW"/>
</dbReference>
<name>A0A7J3T8E8_9ARCH</name>
<protein>
    <submittedName>
        <fullName evidence="5">ABC transporter substrate-binding protein</fullName>
    </submittedName>
</protein>
<proteinExistence type="predicted"/>
<feature type="non-terminal residue" evidence="5">
    <location>
        <position position="252"/>
    </location>
</feature>
<dbReference type="InterPro" id="IPR006127">
    <property type="entry name" value="ZnuA-like"/>
</dbReference>
<evidence type="ECO:0000256" key="1">
    <source>
        <dbReference type="ARBA" id="ARBA00004196"/>
    </source>
</evidence>
<organism evidence="5">
    <name type="scientific">Candidatus Aciduliprofundum boonei</name>
    <dbReference type="NCBI Taxonomy" id="379547"/>
    <lineage>
        <taxon>Archaea</taxon>
        <taxon>Methanobacteriati</taxon>
        <taxon>Thermoplasmatota</taxon>
        <taxon>DHVE2 group</taxon>
        <taxon>Candidatus Aciduliprofundum</taxon>
    </lineage>
</organism>
<dbReference type="Proteomes" id="UP000886130">
    <property type="component" value="Unassembled WGS sequence"/>
</dbReference>
<dbReference type="AlphaFoldDB" id="A0A7J3T8E8"/>
<dbReference type="Gene3D" id="3.40.50.1980">
    <property type="entry name" value="Nitrogenase molybdenum iron protein domain"/>
    <property type="match status" value="1"/>
</dbReference>
<dbReference type="GO" id="GO:0030001">
    <property type="term" value="P:metal ion transport"/>
    <property type="evidence" value="ECO:0007669"/>
    <property type="project" value="InterPro"/>
</dbReference>
<evidence type="ECO:0000313" key="5">
    <source>
        <dbReference type="EMBL" id="HHE75526.1"/>
    </source>
</evidence>
<gene>
    <name evidence="5" type="ORF">ENL31_00165</name>
</gene>
<keyword evidence="2" id="KW-0813">Transport</keyword>
<dbReference type="PANTHER" id="PTHR42953:SF1">
    <property type="entry name" value="METAL-BINDING PROTEIN HI_0362-RELATED"/>
    <property type="match status" value="1"/>
</dbReference>
<sequence>MRAKIRAGVLLIFLLLVSLDIIPVSVKAYSGEKIHIVATLQIFATLAEKVGGEMVSVDYIVPQGMDIHSYSLKYEDVKKLEKGDLIILASSEFFSLDNSILQKFQNKEILDFSDYNATIYSLDGIKRNLHGYWLYPKNALNIARAIEKKLEKINPANSGYYKDNLINFENELNKAITTLNALQRECNLQNSTALLAVPGTYYIVKAMEIKIEGSILKGPNQFIGNEEIEEIKEKIKRGEIDFIVNAYGLEYS</sequence>
<dbReference type="SUPFAM" id="SSF53807">
    <property type="entry name" value="Helical backbone' metal receptor"/>
    <property type="match status" value="1"/>
</dbReference>
<dbReference type="PANTHER" id="PTHR42953">
    <property type="entry name" value="HIGH-AFFINITY ZINC UPTAKE SYSTEM PROTEIN ZNUA-RELATED"/>
    <property type="match status" value="1"/>
</dbReference>
<evidence type="ECO:0000256" key="3">
    <source>
        <dbReference type="ARBA" id="ARBA00022723"/>
    </source>
</evidence>
<dbReference type="EMBL" id="DRTM01000012">
    <property type="protein sequence ID" value="HHE75526.1"/>
    <property type="molecule type" value="Genomic_DNA"/>
</dbReference>
<dbReference type="Pfam" id="PF01297">
    <property type="entry name" value="ZnuA"/>
    <property type="match status" value="1"/>
</dbReference>